<evidence type="ECO:0000256" key="4">
    <source>
        <dbReference type="PROSITE-ProRule" id="PRU00169"/>
    </source>
</evidence>
<dbReference type="Gene3D" id="3.40.50.2300">
    <property type="match status" value="1"/>
</dbReference>
<keyword evidence="10" id="KW-1185">Reference proteome</keyword>
<dbReference type="InterPro" id="IPR003661">
    <property type="entry name" value="HisK_dim/P_dom"/>
</dbReference>
<keyword evidence="5" id="KW-0175">Coiled coil</keyword>
<feature type="modified residue" description="4-aspartylphosphate" evidence="4">
    <location>
        <position position="617"/>
    </location>
</feature>
<dbReference type="InterPro" id="IPR000014">
    <property type="entry name" value="PAS"/>
</dbReference>
<dbReference type="SUPFAM" id="SSF55874">
    <property type="entry name" value="ATPase domain of HSP90 chaperone/DNA topoisomerase II/histidine kinase"/>
    <property type="match status" value="1"/>
</dbReference>
<dbReference type="Gene3D" id="3.30.450.20">
    <property type="entry name" value="PAS domain"/>
    <property type="match status" value="2"/>
</dbReference>
<proteinExistence type="predicted"/>
<dbReference type="GO" id="GO:0000155">
    <property type="term" value="F:phosphorelay sensor kinase activity"/>
    <property type="evidence" value="ECO:0007669"/>
    <property type="project" value="InterPro"/>
</dbReference>
<comment type="caution">
    <text evidence="9">The sequence shown here is derived from an EMBL/GenBank/DDBJ whole genome shotgun (WGS) entry which is preliminary data.</text>
</comment>
<dbReference type="Gene3D" id="3.30.565.10">
    <property type="entry name" value="Histidine kinase-like ATPase, C-terminal domain"/>
    <property type="match status" value="1"/>
</dbReference>
<dbReference type="InterPro" id="IPR013655">
    <property type="entry name" value="PAS_fold_3"/>
</dbReference>
<dbReference type="InterPro" id="IPR011006">
    <property type="entry name" value="CheY-like_superfamily"/>
</dbReference>
<dbReference type="CDD" id="cd18161">
    <property type="entry name" value="REC_hyHK_blue-like"/>
    <property type="match status" value="1"/>
</dbReference>
<dbReference type="AlphaFoldDB" id="A0A5B2TK72"/>
<dbReference type="Pfam" id="PF00512">
    <property type="entry name" value="HisKA"/>
    <property type="match status" value="1"/>
</dbReference>
<name>A0A5B2TK72_9PROT</name>
<feature type="domain" description="Histidine kinase" evidence="6">
    <location>
        <begin position="324"/>
        <end position="545"/>
    </location>
</feature>
<dbReference type="InterPro" id="IPR003594">
    <property type="entry name" value="HATPase_dom"/>
</dbReference>
<dbReference type="SMART" id="SM00091">
    <property type="entry name" value="PAS"/>
    <property type="match status" value="1"/>
</dbReference>
<feature type="domain" description="Response regulatory" evidence="7">
    <location>
        <begin position="567"/>
        <end position="683"/>
    </location>
</feature>
<feature type="coiled-coil region" evidence="5">
    <location>
        <begin position="157"/>
        <end position="184"/>
    </location>
</feature>
<evidence type="ECO:0000256" key="2">
    <source>
        <dbReference type="ARBA" id="ARBA00012438"/>
    </source>
</evidence>
<dbReference type="CDD" id="cd00130">
    <property type="entry name" value="PAS"/>
    <property type="match status" value="1"/>
</dbReference>
<evidence type="ECO:0000259" key="7">
    <source>
        <dbReference type="PROSITE" id="PS50110"/>
    </source>
</evidence>
<evidence type="ECO:0000313" key="9">
    <source>
        <dbReference type="EMBL" id="KAA2214856.1"/>
    </source>
</evidence>
<evidence type="ECO:0000259" key="8">
    <source>
        <dbReference type="PROSITE" id="PS50112"/>
    </source>
</evidence>
<dbReference type="SUPFAM" id="SSF47384">
    <property type="entry name" value="Homodimeric domain of signal transducing histidine kinase"/>
    <property type="match status" value="1"/>
</dbReference>
<accession>A0A5B2TK72</accession>
<dbReference type="Gene3D" id="1.10.287.130">
    <property type="match status" value="1"/>
</dbReference>
<sequence length="688" mass="74505">MSTSPRLQQAWPMPGSRMAEAVRCHDWAATPLGPIQDWPPALRIVVDMMLASTFPKCLCWGPDLIAIHNDAFLPILGDKPALGRSFRDVWPEAWPSLGPICDDALAGKATFVEDFRLEIDRHGYLEEVFLTFCYSPVRDETGAVAGFMDTVMETTGKMVAERNLERERQRLDALNATLEQRVAERTADRDRMWRLSGDMMLLADFNGRIHAVNPAWTMVLGWTEAELIGSNIFDLLHPEDMPRTREAIGVLAAGRQVRSFDNRYRHRDGGYRWITWTASPGEGLIHAAGRDVTVEKDQAAALLEAEAQLRQSQKMEAVGQLTGGLAHDFNNLLTGITGSLDLIAMRLAQGQSDGLERYIDSAQRAAERAAALTHRLLAFSRRQPLDPRPVQPDMLVGGMLDLIGRTVGPAIQVETALENGTWPILCDANQLENALLNLCINARDAMPQGGTLVLSTRNHVRQSAPGAEPKGDYVAIAVRDTGTGMTPEVAARAFDPFFTTKPLGTGTGLGLSMIYGFAHQSGGEAVIETAPGEGTEVRLLLPRHNGTVLPARSLGETALPAEGAGETILLVEDEAAIRMLVADQLEDLGYSVLQAADGPSGLEILRSGVAVDLVISDIGLPGGMTGRQMAEAGLQSRPNLAVLFITGYAASAALGETQLPPNMSVLTKPFPLTELARRVRALLRGRGA</sequence>
<dbReference type="SUPFAM" id="SSF52172">
    <property type="entry name" value="CheY-like"/>
    <property type="match status" value="1"/>
</dbReference>
<dbReference type="Pfam" id="PF02518">
    <property type="entry name" value="HATPase_c"/>
    <property type="match status" value="1"/>
</dbReference>
<dbReference type="PROSITE" id="PS50109">
    <property type="entry name" value="HIS_KIN"/>
    <property type="match status" value="1"/>
</dbReference>
<evidence type="ECO:0000256" key="5">
    <source>
        <dbReference type="SAM" id="Coils"/>
    </source>
</evidence>
<dbReference type="NCBIfam" id="TIGR00229">
    <property type="entry name" value="sensory_box"/>
    <property type="match status" value="1"/>
</dbReference>
<feature type="domain" description="PAS" evidence="8">
    <location>
        <begin position="200"/>
        <end position="255"/>
    </location>
</feature>
<evidence type="ECO:0000259" key="6">
    <source>
        <dbReference type="PROSITE" id="PS50109"/>
    </source>
</evidence>
<keyword evidence="3 4" id="KW-0597">Phosphoprotein</keyword>
<dbReference type="InterPro" id="IPR036097">
    <property type="entry name" value="HisK_dim/P_sf"/>
</dbReference>
<dbReference type="InterPro" id="IPR035965">
    <property type="entry name" value="PAS-like_dom_sf"/>
</dbReference>
<dbReference type="PANTHER" id="PTHR43065">
    <property type="entry name" value="SENSOR HISTIDINE KINASE"/>
    <property type="match status" value="1"/>
</dbReference>
<dbReference type="PROSITE" id="PS50112">
    <property type="entry name" value="PAS"/>
    <property type="match status" value="1"/>
</dbReference>
<dbReference type="SMART" id="SM00387">
    <property type="entry name" value="HATPase_c"/>
    <property type="match status" value="1"/>
</dbReference>
<dbReference type="InterPro" id="IPR005467">
    <property type="entry name" value="His_kinase_dom"/>
</dbReference>
<dbReference type="PRINTS" id="PR00344">
    <property type="entry name" value="BCTRLSENSOR"/>
</dbReference>
<comment type="catalytic activity">
    <reaction evidence="1">
        <text>ATP + protein L-histidine = ADP + protein N-phospho-L-histidine.</text>
        <dbReference type="EC" id="2.7.13.3"/>
    </reaction>
</comment>
<dbReference type="OrthoDB" id="9796100at2"/>
<dbReference type="InterPro" id="IPR004358">
    <property type="entry name" value="Sig_transdc_His_kin-like_C"/>
</dbReference>
<dbReference type="Pfam" id="PF08447">
    <property type="entry name" value="PAS_3"/>
    <property type="match status" value="1"/>
</dbReference>
<dbReference type="InterPro" id="IPR036890">
    <property type="entry name" value="HATPase_C_sf"/>
</dbReference>
<evidence type="ECO:0000256" key="1">
    <source>
        <dbReference type="ARBA" id="ARBA00000085"/>
    </source>
</evidence>
<organism evidence="9 10">
    <name type="scientific">Teichococcus oryzae</name>
    <dbReference type="NCBI Taxonomy" id="1608942"/>
    <lineage>
        <taxon>Bacteria</taxon>
        <taxon>Pseudomonadati</taxon>
        <taxon>Pseudomonadota</taxon>
        <taxon>Alphaproteobacteria</taxon>
        <taxon>Acetobacterales</taxon>
        <taxon>Roseomonadaceae</taxon>
        <taxon>Roseomonas</taxon>
    </lineage>
</organism>
<dbReference type="InterPro" id="IPR001789">
    <property type="entry name" value="Sig_transdc_resp-reg_receiver"/>
</dbReference>
<evidence type="ECO:0000313" key="10">
    <source>
        <dbReference type="Proteomes" id="UP000322110"/>
    </source>
</evidence>
<gene>
    <name evidence="9" type="ORF">F0Q34_04010</name>
</gene>
<evidence type="ECO:0000256" key="3">
    <source>
        <dbReference type="ARBA" id="ARBA00022553"/>
    </source>
</evidence>
<dbReference type="PROSITE" id="PS50110">
    <property type="entry name" value="RESPONSE_REGULATORY"/>
    <property type="match status" value="1"/>
</dbReference>
<dbReference type="SUPFAM" id="SSF55785">
    <property type="entry name" value="PYP-like sensor domain (PAS domain)"/>
    <property type="match status" value="2"/>
</dbReference>
<dbReference type="Pfam" id="PF00072">
    <property type="entry name" value="Response_reg"/>
    <property type="match status" value="1"/>
</dbReference>
<dbReference type="EC" id="2.7.13.3" evidence="2"/>
<dbReference type="SMART" id="SM00388">
    <property type="entry name" value="HisKA"/>
    <property type="match status" value="1"/>
</dbReference>
<dbReference type="Proteomes" id="UP000322110">
    <property type="component" value="Unassembled WGS sequence"/>
</dbReference>
<dbReference type="EMBL" id="VUKA01000001">
    <property type="protein sequence ID" value="KAA2214856.1"/>
    <property type="molecule type" value="Genomic_DNA"/>
</dbReference>
<dbReference type="PANTHER" id="PTHR43065:SF42">
    <property type="entry name" value="TWO-COMPONENT SENSOR PPRA"/>
    <property type="match status" value="1"/>
</dbReference>
<protein>
    <recommendedName>
        <fullName evidence="2">histidine kinase</fullName>
        <ecNumber evidence="2">2.7.13.3</ecNumber>
    </recommendedName>
</protein>
<reference evidence="9 10" key="1">
    <citation type="journal article" date="2015" name="Int. J. Syst. Evol. Microbiol.">
        <title>Roseomonas oryzae sp. nov., isolated from paddy rhizosphere soil.</title>
        <authorList>
            <person name="Ramaprasad E.V."/>
            <person name="Sasikala Ch."/>
            <person name="Ramana Ch.V."/>
        </authorList>
    </citation>
    <scope>NUCLEOTIDE SEQUENCE [LARGE SCALE GENOMIC DNA]</scope>
    <source>
        <strain evidence="9 10">KCTC 42542</strain>
    </source>
</reference>
<dbReference type="SMART" id="SM00448">
    <property type="entry name" value="REC"/>
    <property type="match status" value="1"/>
</dbReference>
<dbReference type="CDD" id="cd00082">
    <property type="entry name" value="HisKA"/>
    <property type="match status" value="1"/>
</dbReference>